<dbReference type="InterPro" id="IPR036640">
    <property type="entry name" value="ABC1_TM_sf"/>
</dbReference>
<dbReference type="PROSITE" id="PS50929">
    <property type="entry name" value="ABC_TM1F"/>
    <property type="match status" value="1"/>
</dbReference>
<evidence type="ECO:0000256" key="2">
    <source>
        <dbReference type="ARBA" id="ARBA00022448"/>
    </source>
</evidence>
<dbReference type="AlphaFoldDB" id="A0A845QUA2"/>
<dbReference type="SMART" id="SM00382">
    <property type="entry name" value="AAA"/>
    <property type="match status" value="1"/>
</dbReference>
<keyword evidence="2" id="KW-0813">Transport</keyword>
<dbReference type="PROSITE" id="PS50893">
    <property type="entry name" value="ABC_TRANSPORTER_2"/>
    <property type="match status" value="1"/>
</dbReference>
<dbReference type="CDD" id="cd03254">
    <property type="entry name" value="ABCC_Glucan_exporter_like"/>
    <property type="match status" value="1"/>
</dbReference>
<protein>
    <submittedName>
        <fullName evidence="11">ABC transporter ATP-binding protein</fullName>
    </submittedName>
</protein>
<evidence type="ECO:0000259" key="9">
    <source>
        <dbReference type="PROSITE" id="PS50893"/>
    </source>
</evidence>
<evidence type="ECO:0000256" key="8">
    <source>
        <dbReference type="SAM" id="Phobius"/>
    </source>
</evidence>
<accession>A0A845QUA2</accession>
<evidence type="ECO:0000256" key="1">
    <source>
        <dbReference type="ARBA" id="ARBA00004651"/>
    </source>
</evidence>
<dbReference type="GO" id="GO:0005524">
    <property type="term" value="F:ATP binding"/>
    <property type="evidence" value="ECO:0007669"/>
    <property type="project" value="UniProtKB-KW"/>
</dbReference>
<feature type="domain" description="ABC transporter" evidence="9">
    <location>
        <begin position="450"/>
        <end position="684"/>
    </location>
</feature>
<comment type="subcellular location">
    <subcellularLocation>
        <location evidence="1">Cell membrane</location>
        <topology evidence="1">Multi-pass membrane protein</topology>
    </subcellularLocation>
</comment>
<dbReference type="SUPFAM" id="SSF90123">
    <property type="entry name" value="ABC transporter transmembrane region"/>
    <property type="match status" value="1"/>
</dbReference>
<feature type="domain" description="ABC transmembrane type-1" evidence="10">
    <location>
        <begin position="35"/>
        <end position="416"/>
    </location>
</feature>
<keyword evidence="6 8" id="KW-1133">Transmembrane helix</keyword>
<dbReference type="SUPFAM" id="SSF52540">
    <property type="entry name" value="P-loop containing nucleoside triphosphate hydrolases"/>
    <property type="match status" value="1"/>
</dbReference>
<evidence type="ECO:0000313" key="12">
    <source>
        <dbReference type="Proteomes" id="UP000467132"/>
    </source>
</evidence>
<dbReference type="Pfam" id="PF00664">
    <property type="entry name" value="ABC_membrane"/>
    <property type="match status" value="1"/>
</dbReference>
<reference evidence="11 12" key="1">
    <citation type="submission" date="2018-08" db="EMBL/GenBank/DDBJ databases">
        <title>Murine metabolic-syndrome-specific gut microbial biobank.</title>
        <authorList>
            <person name="Liu C."/>
        </authorList>
    </citation>
    <scope>NUCLEOTIDE SEQUENCE [LARGE SCALE GENOMIC DNA]</scope>
    <source>
        <strain evidence="11 12">583</strain>
    </source>
</reference>
<dbReference type="InterPro" id="IPR017871">
    <property type="entry name" value="ABC_transporter-like_CS"/>
</dbReference>
<dbReference type="PANTHER" id="PTHR43394">
    <property type="entry name" value="ATP-DEPENDENT PERMEASE MDL1, MITOCHONDRIAL"/>
    <property type="match status" value="1"/>
</dbReference>
<keyword evidence="4" id="KW-0547">Nucleotide-binding</keyword>
<dbReference type="InterPro" id="IPR039421">
    <property type="entry name" value="Type_1_exporter"/>
</dbReference>
<evidence type="ECO:0000256" key="3">
    <source>
        <dbReference type="ARBA" id="ARBA00022692"/>
    </source>
</evidence>
<evidence type="ECO:0000259" key="10">
    <source>
        <dbReference type="PROSITE" id="PS50929"/>
    </source>
</evidence>
<dbReference type="CDD" id="cd18544">
    <property type="entry name" value="ABC_6TM_TmrA_like"/>
    <property type="match status" value="1"/>
</dbReference>
<dbReference type="GO" id="GO:0015421">
    <property type="term" value="F:ABC-type oligopeptide transporter activity"/>
    <property type="evidence" value="ECO:0007669"/>
    <property type="project" value="TreeGrafter"/>
</dbReference>
<dbReference type="Gene3D" id="1.20.1560.10">
    <property type="entry name" value="ABC transporter type 1, transmembrane domain"/>
    <property type="match status" value="1"/>
</dbReference>
<dbReference type="InterPro" id="IPR027417">
    <property type="entry name" value="P-loop_NTPase"/>
</dbReference>
<sequence>MENIHEEEQLNKAYDSKLMKRLLSYAKPYWKLLTISIILLIFVTLTDLARPYIIKIAIDNHISAINEPMYVYDLNESPVDGIEFDGKEYVRKSRLEDIDNSFNNIQLSTLIKYKNKYYLVNGNITDDFNDISITNNDINTNIIINNNTYSATRLTDEEYSQFREEDVSNLNKLALIYLSIIFIGFVFNYTQTYILNYAGKKIIYNIREEVFTHIQKMSLTFFDNNPVGRLVTRVANDTEKLNEMYTEVLISFFKDVFMLIGIIIIMLQMNLKLALMSFTVIPFIVIASIIFRIQIRKVYRLIRVKLAKINSTLNENITGMQTVHIFAKENKKFREFDNINKSYFNTTKKEVKIFALFRPSIEIIRSLGIALIIYYGGGRTISGAIEFGVLYAFINYLQRFFQPIMELTQKFNILQSAMASSERIFQILDKTEDIKNIKNAKNLKKFNGKIEFKNVWFAYDNKNWVLKNVSFTINPGESIAFVGATGAGKSSIINLINRFYDIQKGKILIDGIDIKTIDKYSLRKRIGIVLQDVFLFTGDIKENIRLNKENISLNDIKYAAKHVNADNFIEKLPKKYDEPVMERGSTLSSGQRQLLAFARALVYDPDILVLDEATSNIDTETEVLIQDALLKLIKGRTSIAVAHRLSTIQHSDKIIVLHKGEVKEIGTHQELLDKEGIYYDLYRLQYKENFDIENSKL</sequence>
<evidence type="ECO:0000313" key="11">
    <source>
        <dbReference type="EMBL" id="NBI05811.1"/>
    </source>
</evidence>
<dbReference type="InterPro" id="IPR003593">
    <property type="entry name" value="AAA+_ATPase"/>
</dbReference>
<comment type="caution">
    <text evidence="11">The sequence shown here is derived from an EMBL/GenBank/DDBJ whole genome shotgun (WGS) entry which is preliminary data.</text>
</comment>
<keyword evidence="5 11" id="KW-0067">ATP-binding</keyword>
<dbReference type="FunFam" id="3.40.50.300:FF:000287">
    <property type="entry name" value="Multidrug ABC transporter ATP-binding protein"/>
    <property type="match status" value="1"/>
</dbReference>
<keyword evidence="7 8" id="KW-0472">Membrane</keyword>
<dbReference type="EMBL" id="QXXA01000004">
    <property type="protein sequence ID" value="NBI05811.1"/>
    <property type="molecule type" value="Genomic_DNA"/>
</dbReference>
<keyword evidence="12" id="KW-1185">Reference proteome</keyword>
<evidence type="ECO:0000256" key="5">
    <source>
        <dbReference type="ARBA" id="ARBA00022840"/>
    </source>
</evidence>
<dbReference type="RefSeq" id="WP_160196301.1">
    <property type="nucleotide sequence ID" value="NZ_QXXA01000004.1"/>
</dbReference>
<dbReference type="GO" id="GO:0005886">
    <property type="term" value="C:plasma membrane"/>
    <property type="evidence" value="ECO:0007669"/>
    <property type="project" value="UniProtKB-SubCell"/>
</dbReference>
<dbReference type="Gene3D" id="3.40.50.300">
    <property type="entry name" value="P-loop containing nucleotide triphosphate hydrolases"/>
    <property type="match status" value="1"/>
</dbReference>
<feature type="transmembrane region" description="Helical" evidence="8">
    <location>
        <begin position="248"/>
        <end position="267"/>
    </location>
</feature>
<proteinExistence type="predicted"/>
<evidence type="ECO:0000256" key="7">
    <source>
        <dbReference type="ARBA" id="ARBA00023136"/>
    </source>
</evidence>
<keyword evidence="3 8" id="KW-0812">Transmembrane</keyword>
<dbReference type="InterPro" id="IPR011527">
    <property type="entry name" value="ABC1_TM_dom"/>
</dbReference>
<dbReference type="InterPro" id="IPR003439">
    <property type="entry name" value="ABC_transporter-like_ATP-bd"/>
</dbReference>
<gene>
    <name evidence="11" type="ORF">D3Z33_02940</name>
</gene>
<dbReference type="Pfam" id="PF00005">
    <property type="entry name" value="ABC_tran"/>
    <property type="match status" value="1"/>
</dbReference>
<dbReference type="Proteomes" id="UP000467132">
    <property type="component" value="Unassembled WGS sequence"/>
</dbReference>
<evidence type="ECO:0000256" key="6">
    <source>
        <dbReference type="ARBA" id="ARBA00022989"/>
    </source>
</evidence>
<dbReference type="OrthoDB" id="9762778at2"/>
<dbReference type="PANTHER" id="PTHR43394:SF1">
    <property type="entry name" value="ATP-BINDING CASSETTE SUB-FAMILY B MEMBER 10, MITOCHONDRIAL"/>
    <property type="match status" value="1"/>
</dbReference>
<feature type="transmembrane region" description="Helical" evidence="8">
    <location>
        <begin position="273"/>
        <end position="293"/>
    </location>
</feature>
<name>A0A845QUA2_9CLOT</name>
<feature type="transmembrane region" description="Helical" evidence="8">
    <location>
        <begin position="174"/>
        <end position="195"/>
    </location>
</feature>
<organism evidence="11 12">
    <name type="scientific">Senegalia massiliensis</name>
    <dbReference type="NCBI Taxonomy" id="1720316"/>
    <lineage>
        <taxon>Bacteria</taxon>
        <taxon>Bacillati</taxon>
        <taxon>Bacillota</taxon>
        <taxon>Clostridia</taxon>
        <taxon>Eubacteriales</taxon>
        <taxon>Clostridiaceae</taxon>
        <taxon>Senegalia</taxon>
    </lineage>
</organism>
<evidence type="ECO:0000256" key="4">
    <source>
        <dbReference type="ARBA" id="ARBA00022741"/>
    </source>
</evidence>
<dbReference type="PROSITE" id="PS00211">
    <property type="entry name" value="ABC_TRANSPORTER_1"/>
    <property type="match status" value="1"/>
</dbReference>
<feature type="transmembrane region" description="Helical" evidence="8">
    <location>
        <begin position="29"/>
        <end position="46"/>
    </location>
</feature>
<dbReference type="GO" id="GO:0016887">
    <property type="term" value="F:ATP hydrolysis activity"/>
    <property type="evidence" value="ECO:0007669"/>
    <property type="project" value="InterPro"/>
</dbReference>